<dbReference type="GO" id="GO:0008047">
    <property type="term" value="F:enzyme activator activity"/>
    <property type="evidence" value="ECO:0007669"/>
    <property type="project" value="InterPro"/>
</dbReference>
<dbReference type="InterPro" id="IPR023430">
    <property type="entry name" value="Pept_HybD-like_dom_sf"/>
</dbReference>
<dbReference type="GO" id="GO:0016485">
    <property type="term" value="P:protein processing"/>
    <property type="evidence" value="ECO:0007669"/>
    <property type="project" value="TreeGrafter"/>
</dbReference>
<dbReference type="Proteomes" id="UP000638648">
    <property type="component" value="Unassembled WGS sequence"/>
</dbReference>
<keyword evidence="7" id="KW-1185">Reference proteome</keyword>
<dbReference type="InterPro" id="IPR000671">
    <property type="entry name" value="Peptidase_A31"/>
</dbReference>
<evidence type="ECO:0000313" key="6">
    <source>
        <dbReference type="EMBL" id="MBE1608847.1"/>
    </source>
</evidence>
<dbReference type="Gene3D" id="3.40.50.1450">
    <property type="entry name" value="HybD-like"/>
    <property type="match status" value="1"/>
</dbReference>
<protein>
    <submittedName>
        <fullName evidence="6">Hydrogenase maturation protease</fullName>
        <ecNumber evidence="6">3.4.23.-</ecNumber>
    </submittedName>
</protein>
<proteinExistence type="inferred from homology"/>
<name>A0A927N4K7_9ACTN</name>
<dbReference type="EMBL" id="JADBEM010000001">
    <property type="protein sequence ID" value="MBE1608847.1"/>
    <property type="molecule type" value="Genomic_DNA"/>
</dbReference>
<dbReference type="PRINTS" id="PR00446">
    <property type="entry name" value="HYDRGNUPTAKE"/>
</dbReference>
<dbReference type="AlphaFoldDB" id="A0A927N4K7"/>
<evidence type="ECO:0000313" key="7">
    <source>
        <dbReference type="Proteomes" id="UP000638648"/>
    </source>
</evidence>
<feature type="region of interest" description="Disordered" evidence="5">
    <location>
        <begin position="96"/>
        <end position="116"/>
    </location>
</feature>
<dbReference type="Pfam" id="PF01750">
    <property type="entry name" value="HycI"/>
    <property type="match status" value="1"/>
</dbReference>
<keyword evidence="2 6" id="KW-0645">Protease</keyword>
<evidence type="ECO:0000256" key="5">
    <source>
        <dbReference type="SAM" id="MobiDB-lite"/>
    </source>
</evidence>
<accession>A0A927N4K7</accession>
<keyword evidence="4 6" id="KW-0378">Hydrolase</keyword>
<comment type="similarity">
    <text evidence="1">Belongs to the peptidase A31 family.</text>
</comment>
<keyword evidence="3" id="KW-0064">Aspartyl protease</keyword>
<comment type="caution">
    <text evidence="6">The sequence shown here is derived from an EMBL/GenBank/DDBJ whole genome shotgun (WGS) entry which is preliminary data.</text>
</comment>
<organism evidence="6 7">
    <name type="scientific">Actinopolymorpha pittospori</name>
    <dbReference type="NCBI Taxonomy" id="648752"/>
    <lineage>
        <taxon>Bacteria</taxon>
        <taxon>Bacillati</taxon>
        <taxon>Actinomycetota</taxon>
        <taxon>Actinomycetes</taxon>
        <taxon>Propionibacteriales</taxon>
        <taxon>Actinopolymorphaceae</taxon>
        <taxon>Actinopolymorpha</taxon>
    </lineage>
</organism>
<evidence type="ECO:0000256" key="1">
    <source>
        <dbReference type="ARBA" id="ARBA00006814"/>
    </source>
</evidence>
<evidence type="ECO:0000256" key="4">
    <source>
        <dbReference type="ARBA" id="ARBA00022801"/>
    </source>
</evidence>
<dbReference type="SUPFAM" id="SSF53163">
    <property type="entry name" value="HybD-like"/>
    <property type="match status" value="1"/>
</dbReference>
<dbReference type="PANTHER" id="PTHR30302">
    <property type="entry name" value="HYDROGENASE 1 MATURATION PROTEASE"/>
    <property type="match status" value="1"/>
</dbReference>
<sequence length="186" mass="19009">MTGRTLIAGVGNVFCGDDGFGVAVAHRLAREKLPAEVDLRDYGIRGGHLAYQILTGYETLVLVDALHRDGPPGTLYVVEAAGHEESAWALHTGAETAAGSSANGPTGAAPAAREATGEGHDWSVDGVLALVPALGGQVDRVVVVGCEPADIGAGIGLSPAVENAVGPAAKLVLEIVEKGRRTWTTR</sequence>
<evidence type="ECO:0000256" key="2">
    <source>
        <dbReference type="ARBA" id="ARBA00022670"/>
    </source>
</evidence>
<dbReference type="GO" id="GO:0004190">
    <property type="term" value="F:aspartic-type endopeptidase activity"/>
    <property type="evidence" value="ECO:0007669"/>
    <property type="project" value="UniProtKB-KW"/>
</dbReference>
<dbReference type="PANTHER" id="PTHR30302:SF1">
    <property type="entry name" value="HYDROGENASE 2 MATURATION PROTEASE"/>
    <property type="match status" value="1"/>
</dbReference>
<evidence type="ECO:0000256" key="3">
    <source>
        <dbReference type="ARBA" id="ARBA00022750"/>
    </source>
</evidence>
<gene>
    <name evidence="6" type="ORF">HEB94_005695</name>
</gene>
<reference evidence="6" key="1">
    <citation type="submission" date="2020-10" db="EMBL/GenBank/DDBJ databases">
        <title>Sequencing the genomes of 1000 actinobacteria strains.</title>
        <authorList>
            <person name="Klenk H.-P."/>
        </authorList>
    </citation>
    <scope>NUCLEOTIDE SEQUENCE</scope>
    <source>
        <strain evidence="6">DSM 45354</strain>
    </source>
</reference>
<dbReference type="NCBIfam" id="TIGR00072">
    <property type="entry name" value="hydrog_prot"/>
    <property type="match status" value="1"/>
</dbReference>
<dbReference type="RefSeq" id="WP_192752547.1">
    <property type="nucleotide sequence ID" value="NZ_BAABJL010000119.1"/>
</dbReference>
<dbReference type="EC" id="3.4.23.-" evidence="6"/>